<reference evidence="2 3" key="1">
    <citation type="submission" date="2018-07" db="EMBL/GenBank/DDBJ databases">
        <title>Comparative genomics of the Candidatus Parilichlamydiaceae reveals evidence of convergent evolution and genome reduction in the phylum Chlamydiae.</title>
        <authorList>
            <person name="Taylor-Brown A."/>
            <person name="Polkinghorne A."/>
        </authorList>
    </citation>
    <scope>NUCLEOTIDE SEQUENCE [LARGE SCALE GENOMIC DNA]</scope>
    <source>
        <strain evidence="2 3">Hat2</strain>
    </source>
</reference>
<proteinExistence type="predicted"/>
<protein>
    <submittedName>
        <fullName evidence="2">Uncharacterized protein</fullName>
    </submittedName>
</protein>
<organism evidence="2 3">
    <name type="scientific">Candidatus Similichlamydia laticola</name>
    <dbReference type="NCBI Taxonomy" id="2170265"/>
    <lineage>
        <taxon>Bacteria</taxon>
        <taxon>Pseudomonadati</taxon>
        <taxon>Chlamydiota</taxon>
        <taxon>Chlamydiia</taxon>
        <taxon>Parachlamydiales</taxon>
        <taxon>Candidatus Parilichlamydiaceae</taxon>
        <taxon>Candidatus Similichlamydia</taxon>
    </lineage>
</organism>
<feature type="transmembrane region" description="Helical" evidence="1">
    <location>
        <begin position="25"/>
        <end position="47"/>
    </location>
</feature>
<accession>A0A369KIV4</accession>
<feature type="transmembrane region" description="Helical" evidence="1">
    <location>
        <begin position="92"/>
        <end position="110"/>
    </location>
</feature>
<keyword evidence="1" id="KW-0472">Membrane</keyword>
<name>A0A369KIV4_9BACT</name>
<evidence type="ECO:0000256" key="1">
    <source>
        <dbReference type="SAM" id="Phobius"/>
    </source>
</evidence>
<keyword evidence="3" id="KW-1185">Reference proteome</keyword>
<sequence length="138" mass="15495">MASSLLELGGRLRLMLDPAGQFSSWIPLLRGLEVFAFCVGICLMFLASAAVPGWAGWCIGFYALTRLCVRLAEWFFPDIMESPFDRNMSRGLFVETAAFGLLSFVSWAACHPSSFARYTKPLQALMELHFFLKETKLL</sequence>
<evidence type="ECO:0000313" key="2">
    <source>
        <dbReference type="EMBL" id="RDB31694.1"/>
    </source>
</evidence>
<comment type="caution">
    <text evidence="2">The sequence shown here is derived from an EMBL/GenBank/DDBJ whole genome shotgun (WGS) entry which is preliminary data.</text>
</comment>
<dbReference type="EMBL" id="QQBG01000009">
    <property type="protein sequence ID" value="RDB31694.1"/>
    <property type="molecule type" value="Genomic_DNA"/>
</dbReference>
<feature type="transmembrane region" description="Helical" evidence="1">
    <location>
        <begin position="54"/>
        <end position="72"/>
    </location>
</feature>
<dbReference type="Proteomes" id="UP000253816">
    <property type="component" value="Unassembled WGS sequence"/>
</dbReference>
<gene>
    <name evidence="2" type="ORF">HAT2_00203</name>
</gene>
<dbReference type="AlphaFoldDB" id="A0A369KIV4"/>
<keyword evidence="1" id="KW-0812">Transmembrane</keyword>
<evidence type="ECO:0000313" key="3">
    <source>
        <dbReference type="Proteomes" id="UP000253816"/>
    </source>
</evidence>
<keyword evidence="1" id="KW-1133">Transmembrane helix</keyword>